<dbReference type="Gene3D" id="1.20.1050.60">
    <property type="entry name" value="alpha-1,2-mannosidase"/>
    <property type="match status" value="1"/>
</dbReference>
<evidence type="ECO:0000259" key="4">
    <source>
        <dbReference type="Pfam" id="PF07971"/>
    </source>
</evidence>
<proteinExistence type="predicted"/>
<evidence type="ECO:0000313" key="6">
    <source>
        <dbReference type="EMBL" id="RCH56261.1"/>
    </source>
</evidence>
<comment type="cofactor">
    <cofactor evidence="1">
        <name>Ca(2+)</name>
        <dbReference type="ChEBI" id="CHEBI:29108"/>
    </cofactor>
</comment>
<dbReference type="SUPFAM" id="SSF48208">
    <property type="entry name" value="Six-hairpin glycosidases"/>
    <property type="match status" value="1"/>
</dbReference>
<dbReference type="GO" id="GO:0005975">
    <property type="term" value="P:carbohydrate metabolic process"/>
    <property type="evidence" value="ECO:0007669"/>
    <property type="project" value="InterPro"/>
</dbReference>
<accession>A0A367GTX7</accession>
<sequence>MAPALIILPGFSVDKKPAPKQPVDYVNPFIGTTAREGRDPKNEFPGKTYPGAASPFGLVQFNPNTVTIGGNAAGYSCEGGYSYEHQSVEGFAVMHMSGTGWGGDFGNFLVMPTTGKMKTFAGRVKTPTEGWRSSYSKKNEKASAGYYSVLLDDYQVRAEMTVAPHSGIMRFTFPENNQSRIQIDLAKRVLGTSVKQYIKVVDSHTIQGWIRCTPDGGGFGDGDGKTSYTLHFYAQFSKPLKNFGVWSADIPDGWGRKGKDIVKDNYVERVINAAILKGVKEKEGKHLGFYTEFASRAKEQVYMKVGFSLVDVAGAKQNLNAEIKDWNFDRVHQQLSKSWNDELSKMTVAGGSEDDKTVFYTALYHTLLDPRTTTDVNGNFIGGDNKLHQSTAYTKRTIFSGWDVFRSQFPLQSIINPRVVNDMINSLVELADESGKHYLERWEIVNAYSGCMVGNPAVSVITDAYAKGIRDFNVPKAYEYAVNTCERSGNGDRGFAVYADPAEGATAYMHVPLCISNTLEFSYSEWCMARMAGFLGKKDDEAKYLKRSQSYRNIWDAETNWFRPKKEDGSWEKMPEHGRLQHFFGSVESNPYQQGWFVPHDVPGMIELMGGKDKATADLVNMFEKSPDNFVWNDYYNHANEPVHHVPFLFNRMGSPWLTQKWSRAVCSRAYHNKVEGLVGNDDMGQTSAWYVLAASGFHPIAPGDTRYEITSPVFNKVSILLDPKYAKGKTFTIVANNNSPQNVYIQSAKLNGKNYSRCYIDHADITAGGLLELEMGSEPNKVWGLN</sequence>
<reference evidence="6 7" key="1">
    <citation type="submission" date="2018-05" db="EMBL/GenBank/DDBJ databases">
        <title>Mucilaginibacter hurinus sp. nov., isolated from briquette warehouse soil.</title>
        <authorList>
            <person name="Choi L."/>
        </authorList>
    </citation>
    <scope>NUCLEOTIDE SEQUENCE [LARGE SCALE GENOMIC DNA]</scope>
    <source>
        <strain evidence="6 7">ZR32</strain>
    </source>
</reference>
<feature type="domain" description="Glycosyl hydrolase family 92 N-terminal" evidence="5">
    <location>
        <begin position="25"/>
        <end position="308"/>
    </location>
</feature>
<dbReference type="AlphaFoldDB" id="A0A367GTX7"/>
<dbReference type="PANTHER" id="PTHR12143:SF39">
    <property type="entry name" value="SECRETED PROTEIN"/>
    <property type="match status" value="1"/>
</dbReference>
<dbReference type="GO" id="GO:0006516">
    <property type="term" value="P:glycoprotein catabolic process"/>
    <property type="evidence" value="ECO:0007669"/>
    <property type="project" value="TreeGrafter"/>
</dbReference>
<dbReference type="GO" id="GO:0030246">
    <property type="term" value="F:carbohydrate binding"/>
    <property type="evidence" value="ECO:0007669"/>
    <property type="project" value="InterPro"/>
</dbReference>
<evidence type="ECO:0000313" key="7">
    <source>
        <dbReference type="Proteomes" id="UP000253209"/>
    </source>
</evidence>
<keyword evidence="6" id="KW-0378">Hydrolase</keyword>
<dbReference type="InterPro" id="IPR005887">
    <property type="entry name" value="GH92_a_mannosidase_put"/>
</dbReference>
<dbReference type="InterPro" id="IPR012939">
    <property type="entry name" value="Glyco_hydro_92"/>
</dbReference>
<dbReference type="InterPro" id="IPR014718">
    <property type="entry name" value="GH-type_carb-bd"/>
</dbReference>
<gene>
    <name evidence="6" type="ORF">DJ568_04535</name>
</gene>
<dbReference type="FunFam" id="3.30.2080.10:FF:000001">
    <property type="entry name" value="Alpha-1,2-mannosidase subfamily"/>
    <property type="match status" value="1"/>
</dbReference>
<dbReference type="GO" id="GO:0000224">
    <property type="term" value="F:peptide-N4-(N-acetyl-beta-glucosaminyl)asparagine amidase activity"/>
    <property type="evidence" value="ECO:0007669"/>
    <property type="project" value="TreeGrafter"/>
</dbReference>
<dbReference type="EMBL" id="QGDC01000002">
    <property type="protein sequence ID" value="RCH56261.1"/>
    <property type="molecule type" value="Genomic_DNA"/>
</dbReference>
<evidence type="ECO:0000256" key="2">
    <source>
        <dbReference type="ARBA" id="ARBA00011245"/>
    </source>
</evidence>
<feature type="domain" description="Glycosyl hydrolase family 92" evidence="4">
    <location>
        <begin position="314"/>
        <end position="778"/>
    </location>
</feature>
<comment type="caution">
    <text evidence="6">The sequence shown here is derived from an EMBL/GenBank/DDBJ whole genome shotgun (WGS) entry which is preliminary data.</text>
</comment>
<evidence type="ECO:0000256" key="3">
    <source>
        <dbReference type="ARBA" id="ARBA00022837"/>
    </source>
</evidence>
<keyword evidence="7" id="KW-1185">Reference proteome</keyword>
<name>A0A367GTX7_9SPHI</name>
<evidence type="ECO:0000259" key="5">
    <source>
        <dbReference type="Pfam" id="PF17678"/>
    </source>
</evidence>
<dbReference type="GO" id="GO:0005829">
    <property type="term" value="C:cytosol"/>
    <property type="evidence" value="ECO:0007669"/>
    <property type="project" value="TreeGrafter"/>
</dbReference>
<dbReference type="Gene3D" id="3.30.2080.10">
    <property type="entry name" value="GH92 mannosidase domain"/>
    <property type="match status" value="1"/>
</dbReference>
<dbReference type="Gene3D" id="1.20.1610.10">
    <property type="entry name" value="alpha-1,2-mannosidases domains"/>
    <property type="match status" value="1"/>
</dbReference>
<dbReference type="InterPro" id="IPR008928">
    <property type="entry name" value="6-hairpin_glycosidase_sf"/>
</dbReference>
<evidence type="ECO:0000256" key="1">
    <source>
        <dbReference type="ARBA" id="ARBA00001913"/>
    </source>
</evidence>
<protein>
    <submittedName>
        <fullName evidence="6">Glycoside hydrolase family 92 protein</fullName>
    </submittedName>
</protein>
<dbReference type="Pfam" id="PF17678">
    <property type="entry name" value="Glyco_hydro_92N"/>
    <property type="match status" value="1"/>
</dbReference>
<dbReference type="InterPro" id="IPR050883">
    <property type="entry name" value="PNGase"/>
</dbReference>
<keyword evidence="3" id="KW-0106">Calcium</keyword>
<comment type="subunit">
    <text evidence="2">Monomer.</text>
</comment>
<dbReference type="Proteomes" id="UP000253209">
    <property type="component" value="Unassembled WGS sequence"/>
</dbReference>
<dbReference type="InterPro" id="IPR041371">
    <property type="entry name" value="GH92_N"/>
</dbReference>
<organism evidence="6 7">
    <name type="scientific">Mucilaginibacter hurinus</name>
    <dbReference type="NCBI Taxonomy" id="2201324"/>
    <lineage>
        <taxon>Bacteria</taxon>
        <taxon>Pseudomonadati</taxon>
        <taxon>Bacteroidota</taxon>
        <taxon>Sphingobacteriia</taxon>
        <taxon>Sphingobacteriales</taxon>
        <taxon>Sphingobacteriaceae</taxon>
        <taxon>Mucilaginibacter</taxon>
    </lineage>
</organism>
<dbReference type="Pfam" id="PF07971">
    <property type="entry name" value="Glyco_hydro_92"/>
    <property type="match status" value="1"/>
</dbReference>
<dbReference type="Gene3D" id="2.70.98.10">
    <property type="match status" value="1"/>
</dbReference>
<dbReference type="NCBIfam" id="TIGR01180">
    <property type="entry name" value="aman2_put"/>
    <property type="match status" value="1"/>
</dbReference>
<dbReference type="OrthoDB" id="9758101at2"/>
<dbReference type="PANTHER" id="PTHR12143">
    <property type="entry name" value="PEPTIDE N-GLYCANASE PNGASE -RELATED"/>
    <property type="match status" value="1"/>
</dbReference>